<gene>
    <name evidence="2" type="ordered locus">AXX17_At3g13730</name>
</gene>
<sequence length="65" mass="7583">MKRNLWLIALFLALSLVISSYAASTWPYQNRKLFETRAPVLLVRRGYGERAPAIYESWWLDGPIL</sequence>
<evidence type="ECO:0000256" key="1">
    <source>
        <dbReference type="SAM" id="SignalP"/>
    </source>
</evidence>
<comment type="caution">
    <text evidence="2">The sequence shown here is derived from an EMBL/GenBank/DDBJ whole genome shotgun (WGS) entry which is preliminary data.</text>
</comment>
<proteinExistence type="predicted"/>
<feature type="chain" id="PRO_5008095051" description="Transmembrane protein" evidence="1">
    <location>
        <begin position="23"/>
        <end position="65"/>
    </location>
</feature>
<accession>A0A178VMM1</accession>
<protein>
    <recommendedName>
        <fullName evidence="4">Transmembrane protein</fullName>
    </recommendedName>
</protein>
<reference evidence="3" key="1">
    <citation type="journal article" date="2016" name="Proc. Natl. Acad. Sci. U.S.A.">
        <title>Chromosome-level assembly of Arabidopsis thaliana Ler reveals the extent of translocation and inversion polymorphisms.</title>
        <authorList>
            <person name="Zapata L."/>
            <person name="Ding J."/>
            <person name="Willing E.M."/>
            <person name="Hartwig B."/>
            <person name="Bezdan D."/>
            <person name="Jiao W.B."/>
            <person name="Patel V."/>
            <person name="Velikkakam James G."/>
            <person name="Koornneef M."/>
            <person name="Ossowski S."/>
            <person name="Schneeberger K."/>
        </authorList>
    </citation>
    <scope>NUCLEOTIDE SEQUENCE [LARGE SCALE GENOMIC DNA]</scope>
    <source>
        <strain evidence="3">cv. Landsberg erecta</strain>
    </source>
</reference>
<feature type="signal peptide" evidence="1">
    <location>
        <begin position="1"/>
        <end position="22"/>
    </location>
</feature>
<keyword evidence="1" id="KW-0732">Signal</keyword>
<dbReference type="AlphaFoldDB" id="A0A178VMM1"/>
<evidence type="ECO:0000313" key="3">
    <source>
        <dbReference type="Proteomes" id="UP000078284"/>
    </source>
</evidence>
<name>A0A178VMM1_ARATH</name>
<dbReference type="EMBL" id="LUHQ01000003">
    <property type="protein sequence ID" value="OAP06485.1"/>
    <property type="molecule type" value="Genomic_DNA"/>
</dbReference>
<evidence type="ECO:0000313" key="2">
    <source>
        <dbReference type="EMBL" id="OAP06485.1"/>
    </source>
</evidence>
<dbReference type="Proteomes" id="UP000078284">
    <property type="component" value="Chromosome 3"/>
</dbReference>
<evidence type="ECO:0008006" key="4">
    <source>
        <dbReference type="Google" id="ProtNLM"/>
    </source>
</evidence>
<organism evidence="2 3">
    <name type="scientific">Arabidopsis thaliana</name>
    <name type="common">Mouse-ear cress</name>
    <dbReference type="NCBI Taxonomy" id="3702"/>
    <lineage>
        <taxon>Eukaryota</taxon>
        <taxon>Viridiplantae</taxon>
        <taxon>Streptophyta</taxon>
        <taxon>Embryophyta</taxon>
        <taxon>Tracheophyta</taxon>
        <taxon>Spermatophyta</taxon>
        <taxon>Magnoliopsida</taxon>
        <taxon>eudicotyledons</taxon>
        <taxon>Gunneridae</taxon>
        <taxon>Pentapetalae</taxon>
        <taxon>rosids</taxon>
        <taxon>malvids</taxon>
        <taxon>Brassicales</taxon>
        <taxon>Brassicaceae</taxon>
        <taxon>Camelineae</taxon>
        <taxon>Arabidopsis</taxon>
    </lineage>
</organism>